<reference evidence="1 2" key="1">
    <citation type="journal article" date="2011" name="J. Bacteriol.">
        <title>Whole-genome sequences of thirteen isolates of Borrelia burgdorferi.</title>
        <authorList>
            <person name="Schutzer S.E."/>
            <person name="Fraser-Liggett C.M."/>
            <person name="Casjens S.R."/>
            <person name="Qiu W.G."/>
            <person name="Dunn J.J."/>
            <person name="Mongodin E.F."/>
            <person name="Luft B.J."/>
        </authorList>
    </citation>
    <scope>NUCLEOTIDE SEQUENCE [LARGE SCALE GENOMIC DNA]</scope>
    <source>
        <strain evidence="1 2">ZS7</strain>
        <plasmid evidence="1 2">ZS7_lp28-1</plasmid>
    </source>
</reference>
<sequence>MGKVKKPLSYIKYGRDNQLNVESKDRNHIDVKEYHRDKGGLANVFDNYFMFSNPPYL</sequence>
<protein>
    <submittedName>
        <fullName evidence="1">Uncharacterized protein</fullName>
    </submittedName>
</protein>
<dbReference type="AlphaFoldDB" id="A0A0H3C422"/>
<dbReference type="RefSeq" id="WP_012614960.1">
    <property type="nucleotide sequence ID" value="NC_011780.1"/>
</dbReference>
<evidence type="ECO:0000313" key="2">
    <source>
        <dbReference type="Proteomes" id="UP000006901"/>
    </source>
</evidence>
<accession>A0A0H3C422</accession>
<proteinExistence type="predicted"/>
<geneLocation type="plasmid" evidence="1 2">
    <name>ZS7_lp28-1</name>
</geneLocation>
<dbReference type="EMBL" id="CP001210">
    <property type="protein sequence ID" value="ACK75358.1"/>
    <property type="molecule type" value="Genomic_DNA"/>
</dbReference>
<keyword evidence="1" id="KW-0614">Plasmid</keyword>
<dbReference type="KEGG" id="bbz:BbuZS7_F21"/>
<gene>
    <name evidence="1" type="ordered locus">BbuZS7_F21</name>
</gene>
<dbReference type="HOGENOM" id="CLU_2987543_0_0_12"/>
<dbReference type="Proteomes" id="UP000006901">
    <property type="component" value="Plasmid ZS7_lp28-1"/>
</dbReference>
<name>A0A0H3C422_BORBZ</name>
<organism evidence="1 2">
    <name type="scientific">Borreliella burgdorferi (strain ZS7)</name>
    <name type="common">Borrelia burgdorferi</name>
    <dbReference type="NCBI Taxonomy" id="445985"/>
    <lineage>
        <taxon>Bacteria</taxon>
        <taxon>Pseudomonadati</taxon>
        <taxon>Spirochaetota</taxon>
        <taxon>Spirochaetia</taxon>
        <taxon>Spirochaetales</taxon>
        <taxon>Borreliaceae</taxon>
        <taxon>Borreliella</taxon>
    </lineage>
</organism>
<evidence type="ECO:0000313" key="1">
    <source>
        <dbReference type="EMBL" id="ACK75358.1"/>
    </source>
</evidence>